<evidence type="ECO:0000256" key="1">
    <source>
        <dbReference type="SAM" id="Phobius"/>
    </source>
</evidence>
<dbReference type="SUPFAM" id="SSF53448">
    <property type="entry name" value="Nucleotide-diphospho-sugar transferases"/>
    <property type="match status" value="1"/>
</dbReference>
<evidence type="ECO:0000313" key="3">
    <source>
        <dbReference type="EMBL" id="KKN85865.1"/>
    </source>
</evidence>
<dbReference type="Pfam" id="PF00535">
    <property type="entry name" value="Glycos_transf_2"/>
    <property type="match status" value="1"/>
</dbReference>
<evidence type="ECO:0000259" key="2">
    <source>
        <dbReference type="Pfam" id="PF00535"/>
    </source>
</evidence>
<feature type="transmembrane region" description="Helical" evidence="1">
    <location>
        <begin position="289"/>
        <end position="308"/>
    </location>
</feature>
<dbReference type="InterPro" id="IPR050256">
    <property type="entry name" value="Glycosyltransferase_2"/>
</dbReference>
<gene>
    <name evidence="3" type="ORF">LCGC14_0274830</name>
</gene>
<dbReference type="InterPro" id="IPR029044">
    <property type="entry name" value="Nucleotide-diphossugar_trans"/>
</dbReference>
<dbReference type="AlphaFoldDB" id="A0A0F9TXX2"/>
<dbReference type="PANTHER" id="PTHR48090">
    <property type="entry name" value="UNDECAPRENYL-PHOSPHATE 4-DEOXY-4-FORMAMIDO-L-ARABINOSE TRANSFERASE-RELATED"/>
    <property type="match status" value="1"/>
</dbReference>
<comment type="caution">
    <text evidence="3">The sequence shown here is derived from an EMBL/GenBank/DDBJ whole genome shotgun (WGS) entry which is preliminary data.</text>
</comment>
<reference evidence="3" key="1">
    <citation type="journal article" date="2015" name="Nature">
        <title>Complex archaea that bridge the gap between prokaryotes and eukaryotes.</title>
        <authorList>
            <person name="Spang A."/>
            <person name="Saw J.H."/>
            <person name="Jorgensen S.L."/>
            <person name="Zaremba-Niedzwiedzka K."/>
            <person name="Martijn J."/>
            <person name="Lind A.E."/>
            <person name="van Eijk R."/>
            <person name="Schleper C."/>
            <person name="Guy L."/>
            <person name="Ettema T.J."/>
        </authorList>
    </citation>
    <scope>NUCLEOTIDE SEQUENCE</scope>
</reference>
<dbReference type="EMBL" id="LAZR01000154">
    <property type="protein sequence ID" value="KKN85865.1"/>
    <property type="molecule type" value="Genomic_DNA"/>
</dbReference>
<proteinExistence type="predicted"/>
<feature type="transmembrane region" description="Helical" evidence="1">
    <location>
        <begin position="253"/>
        <end position="277"/>
    </location>
</feature>
<dbReference type="CDD" id="cd04179">
    <property type="entry name" value="DPM_DPG-synthase_like"/>
    <property type="match status" value="1"/>
</dbReference>
<organism evidence="3">
    <name type="scientific">marine sediment metagenome</name>
    <dbReference type="NCBI Taxonomy" id="412755"/>
    <lineage>
        <taxon>unclassified sequences</taxon>
        <taxon>metagenomes</taxon>
        <taxon>ecological metagenomes</taxon>
    </lineage>
</organism>
<keyword evidence="1" id="KW-0472">Membrane</keyword>
<dbReference type="Gene3D" id="3.90.550.10">
    <property type="entry name" value="Spore Coat Polysaccharide Biosynthesis Protein SpsA, Chain A"/>
    <property type="match status" value="1"/>
</dbReference>
<dbReference type="InterPro" id="IPR001173">
    <property type="entry name" value="Glyco_trans_2-like"/>
</dbReference>
<feature type="domain" description="Glycosyltransferase 2-like" evidence="2">
    <location>
        <begin position="9"/>
        <end position="177"/>
    </location>
</feature>
<sequence>MYESRTIAVVIPCFNEQDNIVNVLTKIPDFVDAVVIVDDASTDDTARIVDQQIAREGDSCRTVLLRREQNGGPGAAVITGLTECLRRDYDITAVMDGDGQMNAQELPWLIGPVAQGQADYAKGNRLFYRGAWQRIPHSRYLGNAFLSMLTKIASGYWHVADSQSGYLAISREVLETIDLQKIDTGYGYTNDLLVHLNVYDFRVADVHVRPIYWPQRQSKMKAWIVFPRLNWMVFKRFWWRMWRKYVIHDFHPLVLFYFAATLSGLAATGLFVRLVWLWIATGSIPRVNALVWVLCTLSAIQLGLFAMWCDMEANRDLKCVPRRRLGRSR</sequence>
<dbReference type="PANTHER" id="PTHR48090:SF7">
    <property type="entry name" value="RFBJ PROTEIN"/>
    <property type="match status" value="1"/>
</dbReference>
<accession>A0A0F9TXX2</accession>
<protein>
    <recommendedName>
        <fullName evidence="2">Glycosyltransferase 2-like domain-containing protein</fullName>
    </recommendedName>
</protein>
<name>A0A0F9TXX2_9ZZZZ</name>
<keyword evidence="1" id="KW-1133">Transmembrane helix</keyword>
<keyword evidence="1" id="KW-0812">Transmembrane</keyword>